<dbReference type="PANTHER" id="PTHR30383:SF5">
    <property type="entry name" value="SGNH HYDROLASE-TYPE ESTERASE DOMAIN-CONTAINING PROTEIN"/>
    <property type="match status" value="1"/>
</dbReference>
<organism evidence="2 3">
    <name type="scientific">Cellulosilyticum lentocellum (strain ATCC 49066 / DSM 5427 / NCIMB 11756 / RHM5)</name>
    <name type="common">Clostridium lentocellum</name>
    <dbReference type="NCBI Taxonomy" id="642492"/>
    <lineage>
        <taxon>Bacteria</taxon>
        <taxon>Bacillati</taxon>
        <taxon>Bacillota</taxon>
        <taxon>Clostridia</taxon>
        <taxon>Lachnospirales</taxon>
        <taxon>Cellulosilyticaceae</taxon>
        <taxon>Cellulosilyticum</taxon>
    </lineage>
</organism>
<dbReference type="Gene3D" id="3.40.50.1110">
    <property type="entry name" value="SGNH hydrolase"/>
    <property type="match status" value="1"/>
</dbReference>
<dbReference type="eggNOG" id="ENOG5033WZ0">
    <property type="taxonomic scope" value="Bacteria"/>
</dbReference>
<name>F2JKP6_CELLD</name>
<proteinExistence type="predicted"/>
<evidence type="ECO:0000313" key="2">
    <source>
        <dbReference type="EMBL" id="ADZ83299.1"/>
    </source>
</evidence>
<protein>
    <recommendedName>
        <fullName evidence="4">Lipolytic protein G-D-S-L family</fullName>
    </recommendedName>
</protein>
<evidence type="ECO:0008006" key="4">
    <source>
        <dbReference type="Google" id="ProtNLM"/>
    </source>
</evidence>
<dbReference type="AlphaFoldDB" id="F2JKP6"/>
<keyword evidence="3" id="KW-1185">Reference proteome</keyword>
<keyword evidence="1" id="KW-0732">Signal</keyword>
<evidence type="ECO:0000313" key="3">
    <source>
        <dbReference type="Proteomes" id="UP000008467"/>
    </source>
</evidence>
<dbReference type="SUPFAM" id="SSF52266">
    <property type="entry name" value="SGNH hydrolase"/>
    <property type="match status" value="1"/>
</dbReference>
<dbReference type="PANTHER" id="PTHR30383">
    <property type="entry name" value="THIOESTERASE 1/PROTEASE 1/LYSOPHOSPHOLIPASE L1"/>
    <property type="match status" value="1"/>
</dbReference>
<dbReference type="KEGG" id="cle:Clole_1574"/>
<dbReference type="InterPro" id="IPR036514">
    <property type="entry name" value="SGNH_hydro_sf"/>
</dbReference>
<evidence type="ECO:0000256" key="1">
    <source>
        <dbReference type="SAM" id="SignalP"/>
    </source>
</evidence>
<dbReference type="CDD" id="cd00229">
    <property type="entry name" value="SGNH_hydrolase"/>
    <property type="match status" value="1"/>
</dbReference>
<accession>F2JKP6</accession>
<dbReference type="RefSeq" id="WP_013656597.1">
    <property type="nucleotide sequence ID" value="NC_015275.1"/>
</dbReference>
<gene>
    <name evidence="2" type="ordered locus">Clole_1574</name>
</gene>
<reference evidence="2 3" key="1">
    <citation type="journal article" date="2011" name="J. Bacteriol.">
        <title>Complete genome sequence of the cellulose-degrading bacterium Cellulosilyticum lentocellum.</title>
        <authorList>
            <consortium name="US DOE Joint Genome Institute"/>
            <person name="Miller D.A."/>
            <person name="Suen G."/>
            <person name="Bruce D."/>
            <person name="Copeland A."/>
            <person name="Cheng J.F."/>
            <person name="Detter C."/>
            <person name="Goodwin L.A."/>
            <person name="Han C.S."/>
            <person name="Hauser L.J."/>
            <person name="Land M.L."/>
            <person name="Lapidus A."/>
            <person name="Lucas S."/>
            <person name="Meincke L."/>
            <person name="Pitluck S."/>
            <person name="Tapia R."/>
            <person name="Teshima H."/>
            <person name="Woyke T."/>
            <person name="Fox B.G."/>
            <person name="Angert E.R."/>
            <person name="Currie C.R."/>
        </authorList>
    </citation>
    <scope>NUCLEOTIDE SEQUENCE [LARGE SCALE GENOMIC DNA]</scope>
    <source>
        <strain evidence="3">ATCC 49066 / DSM 5427 / NCIMB 11756 / RHM5</strain>
    </source>
</reference>
<dbReference type="GO" id="GO:0004622">
    <property type="term" value="F:phosphatidylcholine lysophospholipase activity"/>
    <property type="evidence" value="ECO:0007669"/>
    <property type="project" value="TreeGrafter"/>
</dbReference>
<feature type="chain" id="PRO_5039207018" description="Lipolytic protein G-D-S-L family" evidence="1">
    <location>
        <begin position="23"/>
        <end position="490"/>
    </location>
</feature>
<dbReference type="HOGENOM" id="CLU_581167_0_0_9"/>
<dbReference type="EMBL" id="CP002582">
    <property type="protein sequence ID" value="ADZ83299.1"/>
    <property type="molecule type" value="Genomic_DNA"/>
</dbReference>
<dbReference type="InterPro" id="IPR051532">
    <property type="entry name" value="Ester_Hydrolysis_Enzymes"/>
</dbReference>
<sequence>MKLRQRLVTQCAILLLSTTLSGQITLGATFNPIENQTLTSENLKTDTTVLDYTNLNVEGLLVPKELFILEGTNTTVENYTIFNKNAFLSQFSNYNLSVVSSYGVASEDSWSFKTGSLNEYPLNKRFDLNFYLSNDTTLAEQNVSVELVDTSNTTPVRLLAIGDSLTRAGIYLNQVEKKLPNVKVLGTRVYETDGISAREGRGGWTLNRYFTAINSSELDSPFMFPTTIDGARYKGNTRDWKNICYTDSTNPIYAGFQTIARDWKSKGPYLYDMNGYYKYPLKGDVMVDPSRPKGSEWIEWTGTSWESMAIQPTTFEFSFSKYMERFAAAYTEGAPTHVSILLGANDFGYNNALEDMEGYIRKLNQMIASIKAYDPHIKIILCTPTPAPNTEIVTDSHQAFYNKYDRNMKIATYYLLKTYDNEQSKQQGIYIAPMHLTLDTTNGFDYKETTETIDGATIPVIKASNGIHPNNSYGQLQMGDTLAAVIQKYR</sequence>
<dbReference type="Proteomes" id="UP000008467">
    <property type="component" value="Chromosome"/>
</dbReference>
<feature type="signal peptide" evidence="1">
    <location>
        <begin position="1"/>
        <end position="22"/>
    </location>
</feature>